<accession>S5T565</accession>
<dbReference type="RefSeq" id="WP_020935707.1">
    <property type="nucleotide sequence ID" value="NC_021915.1"/>
</dbReference>
<dbReference type="AlphaFoldDB" id="S5T565"/>
<dbReference type="PATRIC" id="fig|1224163.3.peg.2323"/>
<dbReference type="eggNOG" id="COG2153">
    <property type="taxonomic scope" value="Bacteria"/>
</dbReference>
<dbReference type="SUPFAM" id="SSF55729">
    <property type="entry name" value="Acyl-CoA N-acyltransferases (Nat)"/>
    <property type="match status" value="1"/>
</dbReference>
<evidence type="ECO:0000313" key="2">
    <source>
        <dbReference type="EMBL" id="AGS35775.1"/>
    </source>
</evidence>
<dbReference type="Pfam" id="PF13673">
    <property type="entry name" value="Acetyltransf_10"/>
    <property type="match status" value="1"/>
</dbReference>
<feature type="domain" description="N-acetyltransferase" evidence="1">
    <location>
        <begin position="8"/>
        <end position="157"/>
    </location>
</feature>
<reference evidence="2 3" key="1">
    <citation type="submission" date="2012-11" db="EMBL/GenBank/DDBJ databases">
        <title>The complete genome sequence of Corynebacterium maris Coryn-1 (=DSM 45190).</title>
        <authorList>
            <person name="Schaffert L."/>
            <person name="Albersmeier A."/>
            <person name="Kalinowski J."/>
            <person name="Ruckert C."/>
        </authorList>
    </citation>
    <scope>NUCLEOTIDE SEQUENCE [LARGE SCALE GENOMIC DNA]</scope>
    <source>
        <strain evidence="3">Coryn-1</strain>
    </source>
</reference>
<dbReference type="STRING" id="1224163.B841_11515"/>
<organism evidence="2 3">
    <name type="scientific">Corynebacterium maris DSM 45190</name>
    <dbReference type="NCBI Taxonomy" id="1224163"/>
    <lineage>
        <taxon>Bacteria</taxon>
        <taxon>Bacillati</taxon>
        <taxon>Actinomycetota</taxon>
        <taxon>Actinomycetes</taxon>
        <taxon>Mycobacteriales</taxon>
        <taxon>Corynebacteriaceae</taxon>
        <taxon>Corynebacterium</taxon>
    </lineage>
</organism>
<dbReference type="Gene3D" id="3.40.630.30">
    <property type="match status" value="1"/>
</dbReference>
<dbReference type="InterPro" id="IPR000182">
    <property type="entry name" value="GNAT_dom"/>
</dbReference>
<evidence type="ECO:0000313" key="3">
    <source>
        <dbReference type="Proteomes" id="UP000015388"/>
    </source>
</evidence>
<name>S5T565_9CORY</name>
<dbReference type="InterPro" id="IPR016181">
    <property type="entry name" value="Acyl_CoA_acyltransferase"/>
</dbReference>
<proteinExistence type="predicted"/>
<gene>
    <name evidence="2" type="ORF">B841_11515</name>
</gene>
<dbReference type="GO" id="GO:0016747">
    <property type="term" value="F:acyltransferase activity, transferring groups other than amino-acyl groups"/>
    <property type="evidence" value="ECO:0007669"/>
    <property type="project" value="InterPro"/>
</dbReference>
<sequence length="167" mass="18609">MTTFFSVSSLSEMAALEVHRLYKLRVDVFVHEQATPYAEIDDIDAEPTTKHMLAWRRGDGPTQLVGTARIYPDVVDGQDVTQLGRFVVADSDRGTGLAQELMFQTQRLAFETYPGRDVHLSAQSELTGYYAKYGFEPTGEQYDDSGVPHQPMMLSAGALSEIVTARR</sequence>
<dbReference type="HOGENOM" id="CLU_056607_3_1_11"/>
<dbReference type="KEGG" id="cmd:B841_11515"/>
<dbReference type="Proteomes" id="UP000015388">
    <property type="component" value="Chromosome"/>
</dbReference>
<dbReference type="EMBL" id="CP003924">
    <property type="protein sequence ID" value="AGS35775.1"/>
    <property type="molecule type" value="Genomic_DNA"/>
</dbReference>
<dbReference type="PROSITE" id="PS51186">
    <property type="entry name" value="GNAT"/>
    <property type="match status" value="1"/>
</dbReference>
<protein>
    <recommendedName>
        <fullName evidence="1">N-acetyltransferase domain-containing protein</fullName>
    </recommendedName>
</protein>
<evidence type="ECO:0000259" key="1">
    <source>
        <dbReference type="PROSITE" id="PS51186"/>
    </source>
</evidence>
<keyword evidence="3" id="KW-1185">Reference proteome</keyword>
<dbReference type="OrthoDB" id="9796171at2"/>